<dbReference type="PANTHER" id="PTHR24412">
    <property type="entry name" value="KELCH PROTEIN"/>
    <property type="match status" value="1"/>
</dbReference>
<dbReference type="Proteomes" id="UP000722791">
    <property type="component" value="Unassembled WGS sequence"/>
</dbReference>
<evidence type="ECO:0000313" key="5">
    <source>
        <dbReference type="EMBL" id="GIL99762.1"/>
    </source>
</evidence>
<organism evidence="4 6">
    <name type="scientific">Volvox reticuliferus</name>
    <dbReference type="NCBI Taxonomy" id="1737510"/>
    <lineage>
        <taxon>Eukaryota</taxon>
        <taxon>Viridiplantae</taxon>
        <taxon>Chlorophyta</taxon>
        <taxon>core chlorophytes</taxon>
        <taxon>Chlorophyceae</taxon>
        <taxon>CS clade</taxon>
        <taxon>Chlamydomonadales</taxon>
        <taxon>Volvocaceae</taxon>
        <taxon>Volvox</taxon>
    </lineage>
</organism>
<dbReference type="InterPro" id="IPR011043">
    <property type="entry name" value="Gal_Oxase/kelch_b-propeller"/>
</dbReference>
<dbReference type="InterPro" id="IPR015915">
    <property type="entry name" value="Kelch-typ_b-propeller"/>
</dbReference>
<evidence type="ECO:0000256" key="3">
    <source>
        <dbReference type="SAM" id="Phobius"/>
    </source>
</evidence>
<keyword evidence="2" id="KW-0677">Repeat</keyword>
<keyword evidence="3" id="KW-0472">Membrane</keyword>
<name>A0A8J4C2I8_9CHLO</name>
<dbReference type="SUPFAM" id="SSF50965">
    <property type="entry name" value="Galactose oxidase, central domain"/>
    <property type="match status" value="1"/>
</dbReference>
<sequence>MAAYYKGDEQPQFSSIDGTAAQGSQYGMKTTTRSSFLSFHAFGTACVNIYFVLLTAVAVVAFVLGCYSTDRVRSIRVTDALLVSNPQAVPAGYSVFSLGTGLGYWSPAAEMRYPRSDHGVISYNKYAYLVGGLSVNDSNTGGVVLRSVVQYDTETGMMANMSNLPSPRYRFAYALLNGNIYVMGGAEVPDGKPQNTVFVYNVASNKWSPVGQLNTPRIDACGAVANGKVYVFGGYDADLHSLASVEVFDPASATATAAGTWTQLPATSNLQVSRGDCRAVAIDNIIYAVGGSEWFNNTKQNCSGNWVFCYRFLNSVEAFDPAKNVWSFRAPMISARGDFGIDALPGGRIIVAGGERGNGTHNSMAMYDVEEYIVEHDIWVQKAPLPEARFRDDLAYASGRVYAFGGNPSCDLTPNASCMVVALKTVFAYFDVQYPRLYASYKPASVNDNS</sequence>
<evidence type="ECO:0000256" key="1">
    <source>
        <dbReference type="ARBA" id="ARBA00022441"/>
    </source>
</evidence>
<reference evidence="4" key="1">
    <citation type="journal article" date="2021" name="Proc. Natl. Acad. Sci. U.S.A.">
        <title>Three genomes in the algal genus Volvox reveal the fate of a haploid sex-determining region after a transition to homothallism.</title>
        <authorList>
            <person name="Yamamoto K."/>
            <person name="Hamaji T."/>
            <person name="Kawai-Toyooka H."/>
            <person name="Matsuzaki R."/>
            <person name="Takahashi F."/>
            <person name="Nishimura Y."/>
            <person name="Kawachi M."/>
            <person name="Noguchi H."/>
            <person name="Minakuchi Y."/>
            <person name="Umen J.G."/>
            <person name="Toyoda A."/>
            <person name="Nozaki H."/>
        </authorList>
    </citation>
    <scope>NUCLEOTIDE SEQUENCE</scope>
    <source>
        <strain evidence="5">NIES-3785</strain>
        <strain evidence="4">NIES-3786</strain>
    </source>
</reference>
<proteinExistence type="predicted"/>
<feature type="transmembrane region" description="Helical" evidence="3">
    <location>
        <begin position="41"/>
        <end position="67"/>
    </location>
</feature>
<dbReference type="InterPro" id="IPR006652">
    <property type="entry name" value="Kelch_1"/>
</dbReference>
<keyword evidence="6" id="KW-1185">Reference proteome</keyword>
<protein>
    <recommendedName>
        <fullName evidence="7">Kelch repeat protein</fullName>
    </recommendedName>
</protein>
<dbReference type="Pfam" id="PF24681">
    <property type="entry name" value="Kelch_KLHDC2_KLHL20_DRC7"/>
    <property type="match status" value="1"/>
</dbReference>
<evidence type="ECO:0008006" key="7">
    <source>
        <dbReference type="Google" id="ProtNLM"/>
    </source>
</evidence>
<dbReference type="AlphaFoldDB" id="A0A8J4C2I8"/>
<comment type="caution">
    <text evidence="4">The sequence shown here is derived from an EMBL/GenBank/DDBJ whole genome shotgun (WGS) entry which is preliminary data.</text>
</comment>
<evidence type="ECO:0000313" key="6">
    <source>
        <dbReference type="Proteomes" id="UP000747110"/>
    </source>
</evidence>
<keyword evidence="3" id="KW-1133">Transmembrane helix</keyword>
<dbReference type="EMBL" id="BNCQ01000006">
    <property type="protein sequence ID" value="GIL99762.1"/>
    <property type="molecule type" value="Genomic_DNA"/>
</dbReference>
<dbReference type="EMBL" id="BNCP01000004">
    <property type="protein sequence ID" value="GIL73318.1"/>
    <property type="molecule type" value="Genomic_DNA"/>
</dbReference>
<dbReference type="PANTHER" id="PTHR24412:SF489">
    <property type="entry name" value="RING FINGER DOMAIN AND KELCH REPEAT-CONTAINING PROTEIN DDB_G0271372"/>
    <property type="match status" value="1"/>
</dbReference>
<keyword evidence="1" id="KW-0880">Kelch repeat</keyword>
<gene>
    <name evidence="4" type="ORF">Vretifemale_3517</name>
    <name evidence="5" type="ORF">Vretimale_4889</name>
</gene>
<evidence type="ECO:0000256" key="2">
    <source>
        <dbReference type="ARBA" id="ARBA00022737"/>
    </source>
</evidence>
<accession>A0A8J4C2I8</accession>
<keyword evidence="3" id="KW-0812">Transmembrane</keyword>
<dbReference type="Proteomes" id="UP000747110">
    <property type="component" value="Unassembled WGS sequence"/>
</dbReference>
<evidence type="ECO:0000313" key="4">
    <source>
        <dbReference type="EMBL" id="GIL73318.1"/>
    </source>
</evidence>
<dbReference type="SMART" id="SM00612">
    <property type="entry name" value="Kelch"/>
    <property type="match status" value="5"/>
</dbReference>
<dbReference type="OrthoDB" id="523959at2759"/>
<dbReference type="Gene3D" id="2.120.10.80">
    <property type="entry name" value="Kelch-type beta propeller"/>
    <property type="match status" value="2"/>
</dbReference>